<feature type="transmembrane region" description="Helical" evidence="7">
    <location>
        <begin position="410"/>
        <end position="428"/>
    </location>
</feature>
<dbReference type="RefSeq" id="WP_114985205.1">
    <property type="nucleotide sequence ID" value="NZ_CP027806.1"/>
</dbReference>
<proteinExistence type="predicted"/>
<dbReference type="AlphaFoldDB" id="A0A345UNL9"/>
<evidence type="ECO:0000256" key="3">
    <source>
        <dbReference type="ARBA" id="ARBA00022692"/>
    </source>
</evidence>
<keyword evidence="3 7" id="KW-0812">Transmembrane</keyword>
<feature type="transmembrane region" description="Helical" evidence="7">
    <location>
        <begin position="210"/>
        <end position="232"/>
    </location>
</feature>
<evidence type="ECO:0000313" key="10">
    <source>
        <dbReference type="Proteomes" id="UP000254808"/>
    </source>
</evidence>
<dbReference type="GO" id="GO:0015035">
    <property type="term" value="F:protein-disulfide reductase activity"/>
    <property type="evidence" value="ECO:0007669"/>
    <property type="project" value="TreeGrafter"/>
</dbReference>
<keyword evidence="4" id="KW-0201">Cytochrome c-type biogenesis</keyword>
<feature type="transmembrane region" description="Helical" evidence="7">
    <location>
        <begin position="253"/>
        <end position="278"/>
    </location>
</feature>
<dbReference type="InterPro" id="IPR035671">
    <property type="entry name" value="DsbD_gamma"/>
</dbReference>
<dbReference type="InterPro" id="IPR003834">
    <property type="entry name" value="Cyt_c_assmbl_TM_dom"/>
</dbReference>
<feature type="transmembrane region" description="Helical" evidence="7">
    <location>
        <begin position="367"/>
        <end position="390"/>
    </location>
</feature>
<dbReference type="PROSITE" id="PS51352">
    <property type="entry name" value="THIOREDOXIN_2"/>
    <property type="match status" value="1"/>
</dbReference>
<evidence type="ECO:0000256" key="4">
    <source>
        <dbReference type="ARBA" id="ARBA00022748"/>
    </source>
</evidence>
<dbReference type="PANTHER" id="PTHR32234">
    <property type="entry name" value="THIOL:DISULFIDE INTERCHANGE PROTEIN DSBD"/>
    <property type="match status" value="1"/>
</dbReference>
<dbReference type="EMBL" id="CP027806">
    <property type="protein sequence ID" value="AXJ02071.1"/>
    <property type="molecule type" value="Genomic_DNA"/>
</dbReference>
<dbReference type="SUPFAM" id="SSF52833">
    <property type="entry name" value="Thioredoxin-like"/>
    <property type="match status" value="1"/>
</dbReference>
<reference evidence="9 10" key="1">
    <citation type="submission" date="2018-03" db="EMBL/GenBank/DDBJ databases">
        <title>Phenotypic and genomic properties of Cyclonatronum proteinivorum gen. nov., sp. nov., a haloalkaliphilic bacteroidete from soda lakes possessing Na+-translocating rhodopsin.</title>
        <authorList>
            <person name="Toshchakov S.V."/>
            <person name="Korzhenkov A."/>
            <person name="Samarov N.I."/>
            <person name="Kublanov I.V."/>
            <person name="Muntyan M.S."/>
            <person name="Sorokin D.Y."/>
        </authorList>
    </citation>
    <scope>NUCLEOTIDE SEQUENCE [LARGE SCALE GENOMIC DNA]</scope>
    <source>
        <strain evidence="9 10">Omega</strain>
    </source>
</reference>
<dbReference type="OrthoDB" id="9811036at2"/>
<dbReference type="Pfam" id="PF13899">
    <property type="entry name" value="Thioredoxin_7"/>
    <property type="match status" value="1"/>
</dbReference>
<feature type="domain" description="Thioredoxin" evidence="8">
    <location>
        <begin position="469"/>
        <end position="602"/>
    </location>
</feature>
<dbReference type="Pfam" id="PF02683">
    <property type="entry name" value="DsbD_TM"/>
    <property type="match status" value="1"/>
</dbReference>
<dbReference type="GO" id="GO:0005886">
    <property type="term" value="C:plasma membrane"/>
    <property type="evidence" value="ECO:0007669"/>
    <property type="project" value="UniProtKB-SubCell"/>
</dbReference>
<keyword evidence="6 7" id="KW-0472">Membrane</keyword>
<dbReference type="InterPro" id="IPR013766">
    <property type="entry name" value="Thioredoxin_domain"/>
</dbReference>
<evidence type="ECO:0000256" key="2">
    <source>
        <dbReference type="ARBA" id="ARBA00022475"/>
    </source>
</evidence>
<feature type="transmembrane region" description="Helical" evidence="7">
    <location>
        <begin position="434"/>
        <end position="450"/>
    </location>
</feature>
<keyword evidence="2" id="KW-1003">Cell membrane</keyword>
<organism evidence="9 10">
    <name type="scientific">Cyclonatronum proteinivorum</name>
    <dbReference type="NCBI Taxonomy" id="1457365"/>
    <lineage>
        <taxon>Bacteria</taxon>
        <taxon>Pseudomonadati</taxon>
        <taxon>Balneolota</taxon>
        <taxon>Balneolia</taxon>
        <taxon>Balneolales</taxon>
        <taxon>Cyclonatronaceae</taxon>
        <taxon>Cyclonatronum</taxon>
    </lineage>
</organism>
<dbReference type="GO" id="GO:0045454">
    <property type="term" value="P:cell redox homeostasis"/>
    <property type="evidence" value="ECO:0007669"/>
    <property type="project" value="TreeGrafter"/>
</dbReference>
<keyword evidence="5 7" id="KW-1133">Transmembrane helix</keyword>
<protein>
    <submittedName>
        <fullName evidence="9">Thiol:disulfide interchange protein DsbD</fullName>
    </submittedName>
</protein>
<evidence type="ECO:0000256" key="5">
    <source>
        <dbReference type="ARBA" id="ARBA00022989"/>
    </source>
</evidence>
<gene>
    <name evidence="9" type="ORF">CYPRO_2833</name>
</gene>
<name>A0A345UNL9_9BACT</name>
<dbReference type="Gene3D" id="3.40.30.10">
    <property type="entry name" value="Glutaredoxin"/>
    <property type="match status" value="1"/>
</dbReference>
<accession>A0A345UNL9</accession>
<feature type="transmembrane region" description="Helical" evidence="7">
    <location>
        <begin position="462"/>
        <end position="480"/>
    </location>
</feature>
<feature type="transmembrane region" description="Helical" evidence="7">
    <location>
        <begin position="331"/>
        <end position="361"/>
    </location>
</feature>
<comment type="subcellular location">
    <subcellularLocation>
        <location evidence="1">Cell membrane</location>
        <topology evidence="1">Multi-pass membrane protein</topology>
    </subcellularLocation>
</comment>
<dbReference type="CDD" id="cd02953">
    <property type="entry name" value="DsbDgamma"/>
    <property type="match status" value="1"/>
</dbReference>
<dbReference type="KEGG" id="cprv:CYPRO_2833"/>
<keyword evidence="10" id="KW-1185">Reference proteome</keyword>
<sequence length="609" mass="66734">MNPFSLERLLRLSVKSMLLLVLLAVFPFENTTAQFISSGDKLNLATALNVDQVERGAEFKAVVELNLEYPWHVNAHIPTLEWLIPTELQLRRSDHIILTDIRYPPPLTMTFGFADEPLDVYEETSPIYLSLRTSSSTPLGEYILRADLTVQACDDMQCLAPATVEVEIPISIVEAGSGMTPVNEAQFLAFDDAQISSGTQGDISALFDGGLWLAFIGIFLIGLALNLTPCVYPMISVTVSLFGGQQDSNTLRVFGKAVVYVLGIATMYSVLGVIAALSGGLFGSWLQSPWMLGFIGFLMFGLALSMFGLYEIQMPYWLTSKLGGSGNTTGLIGLFISGLVVGIFAAPCVGPPIIALLAYVGTVGDPVFGFWVFFVLSLGLGLPYLILGTFSGLMQKLPKSGTWMIWVKKLFGIVLIGVGGFYLGLALFPQLVEWVIVATLLIGGIYIGFLERSGKGNTGFLATKYATGLVSVVLAAMFYMNLQKEGIIWETYSEDKLEIALERGQPVMIDFYADWCIPCLELERITFTDETVVNATQDMMRLKVDLTNFDSPESEALRQQYNIAGVPTIVFIDDQGNEVTQARVIGFLRPNDFLDRVAMAMPSELTLHE</sequence>
<feature type="transmembrane region" description="Helical" evidence="7">
    <location>
        <begin position="290"/>
        <end position="310"/>
    </location>
</feature>
<dbReference type="InterPro" id="IPR036249">
    <property type="entry name" value="Thioredoxin-like_sf"/>
</dbReference>
<dbReference type="GO" id="GO:0017004">
    <property type="term" value="P:cytochrome complex assembly"/>
    <property type="evidence" value="ECO:0007669"/>
    <property type="project" value="UniProtKB-KW"/>
</dbReference>
<dbReference type="PANTHER" id="PTHR32234:SF0">
    <property type="entry name" value="THIOL:DISULFIDE INTERCHANGE PROTEIN DSBD"/>
    <property type="match status" value="1"/>
</dbReference>
<evidence type="ECO:0000256" key="1">
    <source>
        <dbReference type="ARBA" id="ARBA00004651"/>
    </source>
</evidence>
<evidence type="ECO:0000313" key="9">
    <source>
        <dbReference type="EMBL" id="AXJ02071.1"/>
    </source>
</evidence>
<evidence type="ECO:0000256" key="6">
    <source>
        <dbReference type="ARBA" id="ARBA00023136"/>
    </source>
</evidence>
<evidence type="ECO:0000256" key="7">
    <source>
        <dbReference type="SAM" id="Phobius"/>
    </source>
</evidence>
<dbReference type="Proteomes" id="UP000254808">
    <property type="component" value="Chromosome"/>
</dbReference>
<evidence type="ECO:0000259" key="8">
    <source>
        <dbReference type="PROSITE" id="PS51352"/>
    </source>
</evidence>